<reference evidence="2" key="1">
    <citation type="journal article" date="2010" name="Science">
        <title>Signatures of adaptation to obligate biotrophy in the Hyaloperonospora arabidopsidis genome.</title>
        <authorList>
            <person name="Baxter L."/>
            <person name="Tripathy S."/>
            <person name="Ishaque N."/>
            <person name="Boot N."/>
            <person name="Cabral A."/>
            <person name="Kemen E."/>
            <person name="Thines M."/>
            <person name="Ah-Fong A."/>
            <person name="Anderson R."/>
            <person name="Badejoko W."/>
            <person name="Bittner-Eddy P."/>
            <person name="Boore J.L."/>
            <person name="Chibucos M.C."/>
            <person name="Coates M."/>
            <person name="Dehal P."/>
            <person name="Delehaunty K."/>
            <person name="Dong S."/>
            <person name="Downton P."/>
            <person name="Dumas B."/>
            <person name="Fabro G."/>
            <person name="Fronick C."/>
            <person name="Fuerstenberg S.I."/>
            <person name="Fulton L."/>
            <person name="Gaulin E."/>
            <person name="Govers F."/>
            <person name="Hughes L."/>
            <person name="Humphray S."/>
            <person name="Jiang R.H."/>
            <person name="Judelson H."/>
            <person name="Kamoun S."/>
            <person name="Kyung K."/>
            <person name="Meijer H."/>
            <person name="Minx P."/>
            <person name="Morris P."/>
            <person name="Nelson J."/>
            <person name="Phuntumart V."/>
            <person name="Qutob D."/>
            <person name="Rehmany A."/>
            <person name="Rougon-Cardoso A."/>
            <person name="Ryden P."/>
            <person name="Torto-Alalibo T."/>
            <person name="Studholme D."/>
            <person name="Wang Y."/>
            <person name="Win J."/>
            <person name="Wood J."/>
            <person name="Clifton S.W."/>
            <person name="Rogers J."/>
            <person name="Van den Ackerveken G."/>
            <person name="Jones J.D."/>
            <person name="McDowell J.M."/>
            <person name="Beynon J."/>
            <person name="Tyler B.M."/>
        </authorList>
    </citation>
    <scope>NUCLEOTIDE SEQUENCE [LARGE SCALE GENOMIC DNA]</scope>
    <source>
        <strain evidence="2">Emoy2</strain>
    </source>
</reference>
<dbReference type="EMBL" id="CU694313">
    <property type="status" value="NOT_ANNOTATED_CDS"/>
    <property type="molecule type" value="Genomic_DNA"/>
</dbReference>
<organism evidence="1 2">
    <name type="scientific">Hyaloperonospora arabidopsidis (strain Emoy2)</name>
    <name type="common">Downy mildew agent</name>
    <name type="synonym">Peronospora arabidopsidis</name>
    <dbReference type="NCBI Taxonomy" id="559515"/>
    <lineage>
        <taxon>Eukaryota</taxon>
        <taxon>Sar</taxon>
        <taxon>Stramenopiles</taxon>
        <taxon>Oomycota</taxon>
        <taxon>Peronosporomycetes</taxon>
        <taxon>Peronosporales</taxon>
        <taxon>Peronosporaceae</taxon>
        <taxon>Hyaloperonospora</taxon>
    </lineage>
</organism>
<reference evidence="1" key="2">
    <citation type="submission" date="2015-06" db="UniProtKB">
        <authorList>
            <consortium name="EnsemblProtists"/>
        </authorList>
    </citation>
    <scope>IDENTIFICATION</scope>
    <source>
        <strain evidence="1">Emoy2</strain>
    </source>
</reference>
<dbReference type="HOGENOM" id="CLU_1121878_0_0_1"/>
<evidence type="ECO:0000313" key="1">
    <source>
        <dbReference type="EnsemblProtists" id="HpaP811865"/>
    </source>
</evidence>
<keyword evidence="2" id="KW-1185">Reference proteome</keyword>
<dbReference type="InParanoid" id="M4BZ42"/>
<dbReference type="Proteomes" id="UP000011713">
    <property type="component" value="Unassembled WGS sequence"/>
</dbReference>
<dbReference type="SUPFAM" id="SSF142338">
    <property type="entry name" value="CofD-like"/>
    <property type="match status" value="1"/>
</dbReference>
<dbReference type="InterPro" id="IPR041492">
    <property type="entry name" value="HAD_2"/>
</dbReference>
<dbReference type="Pfam" id="PF13419">
    <property type="entry name" value="HAD_2"/>
    <property type="match status" value="1"/>
</dbReference>
<name>M4BZ42_HYAAE</name>
<dbReference type="InterPro" id="IPR036412">
    <property type="entry name" value="HAD-like_sf"/>
</dbReference>
<dbReference type="VEuPathDB" id="FungiDB:HpaG801024"/>
<dbReference type="Gene3D" id="3.40.50.10680">
    <property type="entry name" value="CofD-like domains"/>
    <property type="match status" value="1"/>
</dbReference>
<dbReference type="EMBL" id="JH598253">
    <property type="status" value="NOT_ANNOTATED_CDS"/>
    <property type="molecule type" value="Genomic_DNA"/>
</dbReference>
<dbReference type="Gene3D" id="3.40.50.1000">
    <property type="entry name" value="HAD superfamily/HAD-like"/>
    <property type="match status" value="1"/>
</dbReference>
<protein>
    <submittedName>
        <fullName evidence="1">Uncharacterized protein</fullName>
    </submittedName>
</protein>
<dbReference type="EnsemblProtists" id="HpaT811865">
    <property type="protein sequence ID" value="HpaP811865"/>
    <property type="gene ID" value="HpaG811865"/>
</dbReference>
<dbReference type="InterPro" id="IPR023214">
    <property type="entry name" value="HAD_sf"/>
</dbReference>
<sequence length="248" mass="27297">MILDDVLYDHSTLLSHLAVDRGLAQLQSESAFPTTTAAVQALETFRKTFGLRERFPRFVDSLVHGFQAKLSTTQAQRVIAAYYESNVLDARQIQPFPGVRETLVKLQDGGACSLALLLIGKPEVQQERLRALQVEDLFQEIVYVESNPSLAQVTSGMKQLVRQLDIPSSAVLFVGRKVFYEIKAAKAIGMLTVRMLIAVVKLADQQMLQPKIVAIGGGTGLAVLLKELRHYPADLTAVVTGWYSISIA</sequence>
<dbReference type="VEuPathDB" id="FungiDB:HpaG811865"/>
<dbReference type="EnsemblProtists" id="HpaT801024">
    <property type="protein sequence ID" value="HpaP801024"/>
    <property type="gene ID" value="HpaG801024"/>
</dbReference>
<dbReference type="InterPro" id="IPR038136">
    <property type="entry name" value="CofD-like_dom_sf"/>
</dbReference>
<proteinExistence type="predicted"/>
<dbReference type="SUPFAM" id="SSF56784">
    <property type="entry name" value="HAD-like"/>
    <property type="match status" value="1"/>
</dbReference>
<accession>M4BZ42</accession>
<dbReference type="AlphaFoldDB" id="M4BZ42"/>
<evidence type="ECO:0000313" key="2">
    <source>
        <dbReference type="Proteomes" id="UP000011713"/>
    </source>
</evidence>
<dbReference type="Gene3D" id="1.10.150.520">
    <property type="match status" value="1"/>
</dbReference>